<accession>A0AAX3T407</accession>
<feature type="transmembrane region" description="Helical" evidence="1">
    <location>
        <begin position="12"/>
        <end position="30"/>
    </location>
</feature>
<keyword evidence="1" id="KW-0812">Transmembrane</keyword>
<evidence type="ECO:0000313" key="3">
    <source>
        <dbReference type="Proteomes" id="UP001213504"/>
    </source>
</evidence>
<dbReference type="Proteomes" id="UP001213504">
    <property type="component" value="Chromosome"/>
</dbReference>
<keyword evidence="1" id="KW-1133">Transmembrane helix</keyword>
<gene>
    <name evidence="2" type="ORF">P9A14_17300</name>
</gene>
<dbReference type="RefSeq" id="WP_137810411.1">
    <property type="nucleotide sequence ID" value="NZ_CP095552.1"/>
</dbReference>
<proteinExistence type="predicted"/>
<keyword evidence="1" id="KW-0472">Membrane</keyword>
<evidence type="ECO:0000256" key="1">
    <source>
        <dbReference type="SAM" id="Phobius"/>
    </source>
</evidence>
<dbReference type="AlphaFoldDB" id="A0AAX3T407"/>
<reference evidence="2" key="1">
    <citation type="submission" date="2023-04" db="EMBL/GenBank/DDBJ databases">
        <title>Complete genome sequence of a phthalic acid esters degrading bacterial strain.</title>
        <authorList>
            <person name="Weng L."/>
            <person name="Jia Y."/>
            <person name="Ren L."/>
        </authorList>
    </citation>
    <scope>NUCLEOTIDE SEQUENCE</scope>
    <source>
        <strain evidence="2">RL-LY01</strain>
    </source>
</reference>
<protein>
    <submittedName>
        <fullName evidence="2">Uncharacterized protein</fullName>
    </submittedName>
</protein>
<organism evidence="2 3">
    <name type="scientific">Gordonia hongkongensis</name>
    <dbReference type="NCBI Taxonomy" id="1701090"/>
    <lineage>
        <taxon>Bacteria</taxon>
        <taxon>Bacillati</taxon>
        <taxon>Actinomycetota</taxon>
        <taxon>Actinomycetes</taxon>
        <taxon>Mycobacteriales</taxon>
        <taxon>Gordoniaceae</taxon>
        <taxon>Gordonia</taxon>
    </lineage>
</organism>
<name>A0AAX3T407_9ACTN</name>
<sequence length="66" mass="7165">MTTSTNNTTGMTFWKVLGIIAVALIALAILGPLLEGLFWIALVALALYGGYMLFRSNKKNTPPTTY</sequence>
<dbReference type="EMBL" id="CP121270">
    <property type="protein sequence ID" value="WFP23878.1"/>
    <property type="molecule type" value="Genomic_DNA"/>
</dbReference>
<evidence type="ECO:0000313" key="2">
    <source>
        <dbReference type="EMBL" id="WFP23878.1"/>
    </source>
</evidence>
<feature type="transmembrane region" description="Helical" evidence="1">
    <location>
        <begin position="36"/>
        <end position="54"/>
    </location>
</feature>